<dbReference type="SUPFAM" id="SSF64586">
    <property type="entry name" value="C-terminal domain of ProRS"/>
    <property type="match status" value="1"/>
</dbReference>
<dbReference type="EnsemblPlants" id="Kaladp0046s0011.1.v1.1">
    <property type="protein sequence ID" value="Kaladp0046s0011.1.v1.1"/>
    <property type="gene ID" value="Kaladp0046s0011.v1.1"/>
</dbReference>
<dbReference type="GO" id="GO:0005524">
    <property type="term" value="F:ATP binding"/>
    <property type="evidence" value="ECO:0007669"/>
    <property type="project" value="InterPro"/>
</dbReference>
<keyword evidence="2" id="KW-1185">Reference proteome</keyword>
<proteinExistence type="predicted"/>
<name>A0A7N0TUI7_KALFE</name>
<dbReference type="GO" id="GO:0005737">
    <property type="term" value="C:cytoplasm"/>
    <property type="evidence" value="ECO:0007669"/>
    <property type="project" value="InterPro"/>
</dbReference>
<evidence type="ECO:0000313" key="2">
    <source>
        <dbReference type="Proteomes" id="UP000594263"/>
    </source>
</evidence>
<evidence type="ECO:0000313" key="1">
    <source>
        <dbReference type="EnsemblPlants" id="Kaladp0046s0011.1.v1.1"/>
    </source>
</evidence>
<dbReference type="Proteomes" id="UP000594263">
    <property type="component" value="Unplaced"/>
</dbReference>
<dbReference type="Gramene" id="Kaladp0046s0011.1.v1.1">
    <property type="protein sequence ID" value="Kaladp0046s0011.1.v1.1"/>
    <property type="gene ID" value="Kaladp0046s0011.v1.1"/>
</dbReference>
<sequence length="79" mass="8948">MLHEPITRKNIQGYLASLNTRVKVNADGFNIPFQSHTLRLDPAFDSVIFLNQNFGLNAGTLCFASGKPAKKWTYWGRSY</sequence>
<dbReference type="Gene3D" id="3.30.110.30">
    <property type="entry name" value="C-terminal domain of ProRS"/>
    <property type="match status" value="1"/>
</dbReference>
<dbReference type="GO" id="GO:0004827">
    <property type="term" value="F:proline-tRNA ligase activity"/>
    <property type="evidence" value="ECO:0007669"/>
    <property type="project" value="InterPro"/>
</dbReference>
<accession>A0A7N0TUI7</accession>
<dbReference type="InterPro" id="IPR017449">
    <property type="entry name" value="Pro-tRNA_synth_II"/>
</dbReference>
<dbReference type="AlphaFoldDB" id="A0A7N0TUI7"/>
<reference evidence="1" key="1">
    <citation type="submission" date="2021-01" db="UniProtKB">
        <authorList>
            <consortium name="EnsemblPlants"/>
        </authorList>
    </citation>
    <scope>IDENTIFICATION</scope>
</reference>
<dbReference type="GO" id="GO:0006433">
    <property type="term" value="P:prolyl-tRNA aminoacylation"/>
    <property type="evidence" value="ECO:0007669"/>
    <property type="project" value="InterPro"/>
</dbReference>
<organism evidence="1 2">
    <name type="scientific">Kalanchoe fedtschenkoi</name>
    <name type="common">Lavender scallops</name>
    <name type="synonym">South American air plant</name>
    <dbReference type="NCBI Taxonomy" id="63787"/>
    <lineage>
        <taxon>Eukaryota</taxon>
        <taxon>Viridiplantae</taxon>
        <taxon>Streptophyta</taxon>
        <taxon>Embryophyta</taxon>
        <taxon>Tracheophyta</taxon>
        <taxon>Spermatophyta</taxon>
        <taxon>Magnoliopsida</taxon>
        <taxon>eudicotyledons</taxon>
        <taxon>Gunneridae</taxon>
        <taxon>Pentapetalae</taxon>
        <taxon>Saxifragales</taxon>
        <taxon>Crassulaceae</taxon>
        <taxon>Kalanchoe</taxon>
    </lineage>
</organism>
<protein>
    <submittedName>
        <fullName evidence="1">Uncharacterized protein</fullName>
    </submittedName>
</protein>